<keyword evidence="11" id="KW-1185">Reference proteome</keyword>
<evidence type="ECO:0000256" key="2">
    <source>
        <dbReference type="ARBA" id="ARBA00010122"/>
    </source>
</evidence>
<dbReference type="UniPathway" id="UPA00034">
    <property type="reaction ID" value="UER00015"/>
</dbReference>
<dbReference type="GO" id="GO:0009090">
    <property type="term" value="P:homoserine biosynthetic process"/>
    <property type="evidence" value="ECO:0007669"/>
    <property type="project" value="TreeGrafter"/>
</dbReference>
<keyword evidence="4" id="KW-0547">Nucleotide-binding</keyword>
<evidence type="ECO:0000256" key="8">
    <source>
        <dbReference type="RuleBase" id="RU004249"/>
    </source>
</evidence>
<evidence type="ECO:0000313" key="11">
    <source>
        <dbReference type="Proteomes" id="UP000235346"/>
    </source>
</evidence>
<feature type="domain" description="Aspartate/glutamate/uridylate kinase" evidence="9">
    <location>
        <begin position="47"/>
        <end position="325"/>
    </location>
</feature>
<proteinExistence type="inferred from homology"/>
<keyword evidence="5 7" id="KW-0418">Kinase</keyword>
<dbReference type="SUPFAM" id="SSF53633">
    <property type="entry name" value="Carbamate kinase-like"/>
    <property type="match status" value="1"/>
</dbReference>
<dbReference type="InterPro" id="IPR036393">
    <property type="entry name" value="AceGlu_kinase-like_sf"/>
</dbReference>
<keyword evidence="6" id="KW-0067">ATP-binding</keyword>
<dbReference type="Pfam" id="PF00696">
    <property type="entry name" value="AA_kinase"/>
    <property type="match status" value="1"/>
</dbReference>
<dbReference type="Proteomes" id="UP000235346">
    <property type="component" value="Unassembled WGS sequence"/>
</dbReference>
<name>A0A2N7TKA3_9GAMM</name>
<dbReference type="GO" id="GO:0005524">
    <property type="term" value="F:ATP binding"/>
    <property type="evidence" value="ECO:0007669"/>
    <property type="project" value="UniProtKB-KW"/>
</dbReference>
<dbReference type="AlphaFoldDB" id="A0A2N7TKA3"/>
<dbReference type="Gene3D" id="3.40.1160.10">
    <property type="entry name" value="Acetylglutamate kinase-like"/>
    <property type="match status" value="1"/>
</dbReference>
<dbReference type="InterPro" id="IPR001048">
    <property type="entry name" value="Asp/Glu/Uridylate_kinase"/>
</dbReference>
<accession>A0A2N7TKA3</accession>
<comment type="pathway">
    <text evidence="1 8">Amino-acid biosynthesis; L-lysine biosynthesis via DAP pathway; (S)-tetrahydrodipicolinate from L-aspartate: step 1/4.</text>
</comment>
<dbReference type="Gene3D" id="1.20.120.1320">
    <property type="entry name" value="Aspartokinase, catalytic domain"/>
    <property type="match status" value="1"/>
</dbReference>
<protein>
    <recommendedName>
        <fullName evidence="7">Aspartokinase</fullName>
        <ecNumber evidence="7">2.7.2.4</ecNumber>
    </recommendedName>
</protein>
<dbReference type="GO" id="GO:0009088">
    <property type="term" value="P:threonine biosynthetic process"/>
    <property type="evidence" value="ECO:0007669"/>
    <property type="project" value="UniProtKB-UniPathway"/>
</dbReference>
<dbReference type="UniPathway" id="UPA00051">
    <property type="reaction ID" value="UER00462"/>
</dbReference>
<evidence type="ECO:0000259" key="9">
    <source>
        <dbReference type="Pfam" id="PF00696"/>
    </source>
</evidence>
<gene>
    <name evidence="10" type="ORF">C1H66_14360</name>
</gene>
<keyword evidence="3 7" id="KW-0808">Transferase</keyword>
<evidence type="ECO:0000256" key="3">
    <source>
        <dbReference type="ARBA" id="ARBA00022679"/>
    </source>
</evidence>
<comment type="pathway">
    <text evidence="8">Amino-acid biosynthesis; L-threonine biosynthesis; L-threonine from L-aspartate: step 1/5.</text>
</comment>
<dbReference type="EC" id="2.7.2.4" evidence="7"/>
<evidence type="ECO:0000256" key="1">
    <source>
        <dbReference type="ARBA" id="ARBA00004766"/>
    </source>
</evidence>
<organism evidence="10 11">
    <name type="scientific">Halomonas heilongjiangensis</name>
    <dbReference type="NCBI Taxonomy" id="1387883"/>
    <lineage>
        <taxon>Bacteria</taxon>
        <taxon>Pseudomonadati</taxon>
        <taxon>Pseudomonadota</taxon>
        <taxon>Gammaproteobacteria</taxon>
        <taxon>Oceanospirillales</taxon>
        <taxon>Halomonadaceae</taxon>
        <taxon>Halomonas</taxon>
    </lineage>
</organism>
<dbReference type="OrthoDB" id="9799110at2"/>
<dbReference type="InterPro" id="IPR001341">
    <property type="entry name" value="Asp_kinase"/>
</dbReference>
<dbReference type="EMBL" id="PNRE01000064">
    <property type="protein sequence ID" value="PMR68620.1"/>
    <property type="molecule type" value="Genomic_DNA"/>
</dbReference>
<comment type="catalytic activity">
    <reaction evidence="7">
        <text>L-aspartate + ATP = 4-phospho-L-aspartate + ADP</text>
        <dbReference type="Rhea" id="RHEA:23776"/>
        <dbReference type="ChEBI" id="CHEBI:29991"/>
        <dbReference type="ChEBI" id="CHEBI:30616"/>
        <dbReference type="ChEBI" id="CHEBI:57535"/>
        <dbReference type="ChEBI" id="CHEBI:456216"/>
        <dbReference type="EC" id="2.7.2.4"/>
    </reaction>
</comment>
<evidence type="ECO:0000313" key="10">
    <source>
        <dbReference type="EMBL" id="PMR68620.1"/>
    </source>
</evidence>
<evidence type="ECO:0000256" key="4">
    <source>
        <dbReference type="ARBA" id="ARBA00022741"/>
    </source>
</evidence>
<dbReference type="GO" id="GO:0005829">
    <property type="term" value="C:cytosol"/>
    <property type="evidence" value="ECO:0007669"/>
    <property type="project" value="TreeGrafter"/>
</dbReference>
<comment type="similarity">
    <text evidence="2 7">Belongs to the aspartokinase family.</text>
</comment>
<dbReference type="GO" id="GO:0004072">
    <property type="term" value="F:aspartate kinase activity"/>
    <property type="evidence" value="ECO:0007669"/>
    <property type="project" value="UniProtKB-EC"/>
</dbReference>
<dbReference type="PANTHER" id="PTHR21499">
    <property type="entry name" value="ASPARTATE KINASE"/>
    <property type="match status" value="1"/>
</dbReference>
<evidence type="ECO:0000256" key="5">
    <source>
        <dbReference type="ARBA" id="ARBA00022777"/>
    </source>
</evidence>
<keyword evidence="8" id="KW-0028">Amino-acid biosynthesis</keyword>
<dbReference type="InterPro" id="IPR042199">
    <property type="entry name" value="AsparK_Bifunc_asparK/hSer_DH"/>
</dbReference>
<comment type="pathway">
    <text evidence="8">Amino-acid biosynthesis; L-methionine biosynthesis via de novo pathway; L-homoserine from L-aspartate: step 1/3.</text>
</comment>
<sequence>MTKEAPAGASFVPVPRIFPLPPPPLLPGPDLPHGAHCNLDRQGEPGMTTVYKFGGASIQDAAAIRHLGEVLATTRERPLVVVVSAMGKTTNALEALLAAARSDDDRDYRSRLDELRSAHLATVDALFGDRKATVAERVEALFEELDHRHRTHRREPRPFHYDQTICFGELLSTTIVAAWLNASGTATDWHDARELIVTDAHHQAANIDWQATGAKVRSLDLGSGRLLITQGFIGGTPDGVSTTLGREGSDFSAAIFAHCLGAGELVIWKDVPGLFNADPRRFDNAVQLQRLSYDEAIELAWHGAKVIHPKTLAPLREQGIPLKVRSFEELGAPPSVISAEGASAATPAFILAEEQALLELRPRDFSFMDEARQHDILGRLVEAGVHANLIDSGATRLSLCLDAHPTRLEPLVEALAADYALERHDDLTLLTVRHPTEPLVEALSGNREILAERRNRDTAQRLFHSRECSETWHIPEGR</sequence>
<evidence type="ECO:0000256" key="7">
    <source>
        <dbReference type="RuleBase" id="RU003448"/>
    </source>
</evidence>
<reference evidence="10 11" key="1">
    <citation type="submission" date="2018-01" db="EMBL/GenBank/DDBJ databases">
        <title>Halomonas endophytica sp. nov., isolated from storage liquid in the stems of Populus euphratica.</title>
        <authorList>
            <person name="Chen C."/>
        </authorList>
    </citation>
    <scope>NUCLEOTIDE SEQUENCE [LARGE SCALE GENOMIC DNA]</scope>
    <source>
        <strain evidence="10 11">DSM 26881</strain>
    </source>
</reference>
<dbReference type="UniPathway" id="UPA00050">
    <property type="reaction ID" value="UER00461"/>
</dbReference>
<dbReference type="PANTHER" id="PTHR21499:SF59">
    <property type="entry name" value="ASPARTOKINASE"/>
    <property type="match status" value="1"/>
</dbReference>
<evidence type="ECO:0000256" key="6">
    <source>
        <dbReference type="ARBA" id="ARBA00022840"/>
    </source>
</evidence>
<dbReference type="NCBIfam" id="TIGR00657">
    <property type="entry name" value="asp_kinases"/>
    <property type="match status" value="1"/>
</dbReference>
<dbReference type="GO" id="GO:0009089">
    <property type="term" value="P:lysine biosynthetic process via diaminopimelate"/>
    <property type="evidence" value="ECO:0007669"/>
    <property type="project" value="UniProtKB-UniPathway"/>
</dbReference>
<comment type="caution">
    <text evidence="10">The sequence shown here is derived from an EMBL/GenBank/DDBJ whole genome shotgun (WGS) entry which is preliminary data.</text>
</comment>